<proteinExistence type="predicted"/>
<sequence>MASNKRKRDGLDDAPGLARITYHADTRAFERLFKERSLEELEDAVKRKLGLESGAIVRLKQMRSNMLLDLDDDDDFEALRAQALDDTLSTIDIKVTVEEKSSQPSTIQAGDQPQPLFATHAAPTTKKRRITSGDGAPTSTPQVATSGTPEAIEPPKQPAKPESKKRKTVSKDTISMVVPAAPALPPKETEASSIAPKVNGASKGVDEPPKKKPKKTKDAVSAPNGESSKAGELSKAGESSKSSEVLKTNDGILDKTKETDKYVDGASAEAAPTPAPKKKPLKSSKSKDQVGREVGLLMIPLPDFGC</sequence>
<dbReference type="Proteomes" id="UP000053989">
    <property type="component" value="Unassembled WGS sequence"/>
</dbReference>
<evidence type="ECO:0000313" key="3">
    <source>
        <dbReference type="Proteomes" id="UP000053989"/>
    </source>
</evidence>
<dbReference type="HOGENOM" id="CLU_909623_0_0_1"/>
<feature type="compositionally biased region" description="Polar residues" evidence="1">
    <location>
        <begin position="237"/>
        <end position="246"/>
    </location>
</feature>
<feature type="compositionally biased region" description="Basic and acidic residues" evidence="1">
    <location>
        <begin position="252"/>
        <end position="263"/>
    </location>
</feature>
<feature type="compositionally biased region" description="Polar residues" evidence="1">
    <location>
        <begin position="137"/>
        <end position="148"/>
    </location>
</feature>
<dbReference type="InParanoid" id="A0A0C3AVU3"/>
<dbReference type="EMBL" id="KN822007">
    <property type="protein sequence ID" value="KIM69082.1"/>
    <property type="molecule type" value="Genomic_DNA"/>
</dbReference>
<dbReference type="STRING" id="1036808.A0A0C3AVU3"/>
<feature type="compositionally biased region" description="Polar residues" evidence="1">
    <location>
        <begin position="102"/>
        <end position="111"/>
    </location>
</feature>
<keyword evidence="3" id="KW-1185">Reference proteome</keyword>
<accession>A0A0C3AVU3</accession>
<dbReference type="AlphaFoldDB" id="A0A0C3AVU3"/>
<reference evidence="2 3" key="1">
    <citation type="submission" date="2014-04" db="EMBL/GenBank/DDBJ databases">
        <authorList>
            <consortium name="DOE Joint Genome Institute"/>
            <person name="Kuo A."/>
            <person name="Kohler A."/>
            <person name="Nagy L.G."/>
            <person name="Floudas D."/>
            <person name="Copeland A."/>
            <person name="Barry K.W."/>
            <person name="Cichocki N."/>
            <person name="Veneault-Fourrey C."/>
            <person name="LaButti K."/>
            <person name="Lindquist E.A."/>
            <person name="Lipzen A."/>
            <person name="Lundell T."/>
            <person name="Morin E."/>
            <person name="Murat C."/>
            <person name="Sun H."/>
            <person name="Tunlid A."/>
            <person name="Henrissat B."/>
            <person name="Grigoriev I.V."/>
            <person name="Hibbett D.S."/>
            <person name="Martin F."/>
            <person name="Nordberg H.P."/>
            <person name="Cantor M.N."/>
            <person name="Hua S.X."/>
        </authorList>
    </citation>
    <scope>NUCLEOTIDE SEQUENCE [LARGE SCALE GENOMIC DNA]</scope>
    <source>
        <strain evidence="2 3">Foug A</strain>
    </source>
</reference>
<organism evidence="2 3">
    <name type="scientific">Scleroderma citrinum Foug A</name>
    <dbReference type="NCBI Taxonomy" id="1036808"/>
    <lineage>
        <taxon>Eukaryota</taxon>
        <taxon>Fungi</taxon>
        <taxon>Dikarya</taxon>
        <taxon>Basidiomycota</taxon>
        <taxon>Agaricomycotina</taxon>
        <taxon>Agaricomycetes</taxon>
        <taxon>Agaricomycetidae</taxon>
        <taxon>Boletales</taxon>
        <taxon>Sclerodermatineae</taxon>
        <taxon>Sclerodermataceae</taxon>
        <taxon>Scleroderma</taxon>
    </lineage>
</organism>
<evidence type="ECO:0000256" key="1">
    <source>
        <dbReference type="SAM" id="MobiDB-lite"/>
    </source>
</evidence>
<evidence type="ECO:0000313" key="2">
    <source>
        <dbReference type="EMBL" id="KIM69082.1"/>
    </source>
</evidence>
<gene>
    <name evidence="2" type="ORF">SCLCIDRAFT_815301</name>
</gene>
<protein>
    <submittedName>
        <fullName evidence="2">Uncharacterized protein</fullName>
    </submittedName>
</protein>
<dbReference type="OrthoDB" id="3357439at2759"/>
<feature type="region of interest" description="Disordered" evidence="1">
    <location>
        <begin position="98"/>
        <end position="293"/>
    </location>
</feature>
<reference evidence="3" key="2">
    <citation type="submission" date="2015-01" db="EMBL/GenBank/DDBJ databases">
        <title>Evolutionary Origins and Diversification of the Mycorrhizal Mutualists.</title>
        <authorList>
            <consortium name="DOE Joint Genome Institute"/>
            <consortium name="Mycorrhizal Genomics Consortium"/>
            <person name="Kohler A."/>
            <person name="Kuo A."/>
            <person name="Nagy L.G."/>
            <person name="Floudas D."/>
            <person name="Copeland A."/>
            <person name="Barry K.W."/>
            <person name="Cichocki N."/>
            <person name="Veneault-Fourrey C."/>
            <person name="LaButti K."/>
            <person name="Lindquist E.A."/>
            <person name="Lipzen A."/>
            <person name="Lundell T."/>
            <person name="Morin E."/>
            <person name="Murat C."/>
            <person name="Riley R."/>
            <person name="Ohm R."/>
            <person name="Sun H."/>
            <person name="Tunlid A."/>
            <person name="Henrissat B."/>
            <person name="Grigoriev I.V."/>
            <person name="Hibbett D.S."/>
            <person name="Martin F."/>
        </authorList>
    </citation>
    <scope>NUCLEOTIDE SEQUENCE [LARGE SCALE GENOMIC DNA]</scope>
    <source>
        <strain evidence="3">Foug A</strain>
    </source>
</reference>
<name>A0A0C3AVU3_9AGAM</name>